<dbReference type="PANTHER" id="PTHR43775:SF37">
    <property type="entry name" value="SI:DKEY-61P9.11"/>
    <property type="match status" value="1"/>
</dbReference>
<dbReference type="GO" id="GO:0017000">
    <property type="term" value="P:antibiotic biosynthetic process"/>
    <property type="evidence" value="ECO:0007669"/>
    <property type="project" value="UniProtKB-KW"/>
</dbReference>
<dbReference type="GO" id="GO:0005737">
    <property type="term" value="C:cytoplasm"/>
    <property type="evidence" value="ECO:0007669"/>
    <property type="project" value="TreeGrafter"/>
</dbReference>
<dbReference type="CDD" id="cd00833">
    <property type="entry name" value="PKS"/>
    <property type="match status" value="1"/>
</dbReference>
<feature type="domain" description="Carrier" evidence="9">
    <location>
        <begin position="947"/>
        <end position="1021"/>
    </location>
</feature>
<dbReference type="SMART" id="SM00825">
    <property type="entry name" value="PKS_KS"/>
    <property type="match status" value="1"/>
</dbReference>
<dbReference type="SMART" id="SM01294">
    <property type="entry name" value="PKS_PP_betabranch"/>
    <property type="match status" value="1"/>
</dbReference>
<dbReference type="InterPro" id="IPR016035">
    <property type="entry name" value="Acyl_Trfase/lysoPLipase"/>
</dbReference>
<dbReference type="GO" id="GO:0005886">
    <property type="term" value="C:plasma membrane"/>
    <property type="evidence" value="ECO:0007669"/>
    <property type="project" value="TreeGrafter"/>
</dbReference>
<keyword evidence="2" id="KW-0597">Phosphoprotein</keyword>
<reference evidence="11" key="1">
    <citation type="submission" date="2024-07" db="EMBL/GenBank/DDBJ databases">
        <title>Complete genome sequences of cellulolytic bacteria, Kitasatospora sp. CMC57 and Streptomyces sp. CMC78, isolated from Japanese agricultural soil.</title>
        <authorList>
            <person name="Hashimoto T."/>
            <person name="Ito M."/>
            <person name="Iwamoto M."/>
            <person name="Fukahori D."/>
            <person name="Shoda T."/>
            <person name="Sakoda M."/>
            <person name="Morohoshi T."/>
            <person name="Mitsuboshi M."/>
            <person name="Nishizawa T."/>
        </authorList>
    </citation>
    <scope>NUCLEOTIDE SEQUENCE</scope>
    <source>
        <strain evidence="11">CMC78</strain>
    </source>
</reference>
<feature type="compositionally biased region" description="Pro residues" evidence="8">
    <location>
        <begin position="1"/>
        <end position="13"/>
    </location>
</feature>
<dbReference type="InterPro" id="IPR050091">
    <property type="entry name" value="PKS_NRPS_Biosynth_Enz"/>
</dbReference>
<evidence type="ECO:0000256" key="2">
    <source>
        <dbReference type="ARBA" id="ARBA00022553"/>
    </source>
</evidence>
<evidence type="ECO:0000256" key="7">
    <source>
        <dbReference type="ARBA" id="ARBA00023268"/>
    </source>
</evidence>
<keyword evidence="1" id="KW-0596">Phosphopantetheine</keyword>
<feature type="domain" description="Ketosynthase family 3 (KS3)" evidence="10">
    <location>
        <begin position="21"/>
        <end position="453"/>
    </location>
</feature>
<name>A0AB33KQT4_9ACTN</name>
<dbReference type="Gene3D" id="1.10.1200.10">
    <property type="entry name" value="ACP-like"/>
    <property type="match status" value="1"/>
</dbReference>
<proteinExistence type="predicted"/>
<evidence type="ECO:0000256" key="1">
    <source>
        <dbReference type="ARBA" id="ARBA00022450"/>
    </source>
</evidence>
<dbReference type="InterPro" id="IPR014043">
    <property type="entry name" value="Acyl_transferase_dom"/>
</dbReference>
<evidence type="ECO:0000259" key="10">
    <source>
        <dbReference type="PROSITE" id="PS52004"/>
    </source>
</evidence>
<dbReference type="Gene3D" id="3.40.366.10">
    <property type="entry name" value="Malonyl-Coenzyme A Acyl Carrier Protein, domain 2"/>
    <property type="match status" value="1"/>
</dbReference>
<feature type="region of interest" description="Disordered" evidence="8">
    <location>
        <begin position="901"/>
        <end position="948"/>
    </location>
</feature>
<evidence type="ECO:0000313" key="11">
    <source>
        <dbReference type="EMBL" id="BFP56986.1"/>
    </source>
</evidence>
<dbReference type="Pfam" id="PF02801">
    <property type="entry name" value="Ketoacyl-synt_C"/>
    <property type="match status" value="1"/>
</dbReference>
<dbReference type="SUPFAM" id="SSF53901">
    <property type="entry name" value="Thiolase-like"/>
    <property type="match status" value="1"/>
</dbReference>
<dbReference type="FunFam" id="3.40.47.10:FF:000042">
    <property type="entry name" value="Polyketide synthase Pks13"/>
    <property type="match status" value="1"/>
</dbReference>
<dbReference type="RefSeq" id="WP_408054678.1">
    <property type="nucleotide sequence ID" value="NZ_AP035884.1"/>
</dbReference>
<dbReference type="EMBL" id="AP035884">
    <property type="protein sequence ID" value="BFP56986.1"/>
    <property type="molecule type" value="Genomic_DNA"/>
</dbReference>
<evidence type="ECO:0000259" key="9">
    <source>
        <dbReference type="PROSITE" id="PS50075"/>
    </source>
</evidence>
<evidence type="ECO:0000256" key="3">
    <source>
        <dbReference type="ARBA" id="ARBA00022679"/>
    </source>
</evidence>
<dbReference type="InterPro" id="IPR036736">
    <property type="entry name" value="ACP-like_sf"/>
</dbReference>
<dbReference type="PANTHER" id="PTHR43775">
    <property type="entry name" value="FATTY ACID SYNTHASE"/>
    <property type="match status" value="1"/>
</dbReference>
<dbReference type="InterPro" id="IPR020841">
    <property type="entry name" value="PKS_Beta-ketoAc_synthase_dom"/>
</dbReference>
<dbReference type="SUPFAM" id="SSF47336">
    <property type="entry name" value="ACP-like"/>
    <property type="match status" value="1"/>
</dbReference>
<dbReference type="SUPFAM" id="SSF55048">
    <property type="entry name" value="Probable ACP-binding domain of malonyl-CoA ACP transacylase"/>
    <property type="match status" value="1"/>
</dbReference>
<organism evidence="11">
    <name type="scientific">Streptomyces sp. CMC78</name>
    <dbReference type="NCBI Taxonomy" id="3231512"/>
    <lineage>
        <taxon>Bacteria</taxon>
        <taxon>Bacillati</taxon>
        <taxon>Actinomycetota</taxon>
        <taxon>Actinomycetes</taxon>
        <taxon>Kitasatosporales</taxon>
        <taxon>Streptomycetaceae</taxon>
        <taxon>Streptomyces</taxon>
    </lineage>
</organism>
<evidence type="ECO:0008006" key="12">
    <source>
        <dbReference type="Google" id="ProtNLM"/>
    </source>
</evidence>
<feature type="compositionally biased region" description="Basic and acidic residues" evidence="8">
    <location>
        <begin position="910"/>
        <end position="922"/>
    </location>
</feature>
<dbReference type="Pfam" id="PF00109">
    <property type="entry name" value="ketoacyl-synt"/>
    <property type="match status" value="1"/>
</dbReference>
<keyword evidence="5" id="KW-0443">Lipid metabolism</keyword>
<evidence type="ECO:0000256" key="4">
    <source>
        <dbReference type="ARBA" id="ARBA00022832"/>
    </source>
</evidence>
<dbReference type="Pfam" id="PF00550">
    <property type="entry name" value="PP-binding"/>
    <property type="match status" value="1"/>
</dbReference>
<dbReference type="KEGG" id="stcm:SCMC78_67930"/>
<dbReference type="InterPro" id="IPR032821">
    <property type="entry name" value="PKS_assoc"/>
</dbReference>
<keyword evidence="7" id="KW-0511">Multifunctional enzyme</keyword>
<dbReference type="GO" id="GO:0031177">
    <property type="term" value="F:phosphopantetheine binding"/>
    <property type="evidence" value="ECO:0007669"/>
    <property type="project" value="InterPro"/>
</dbReference>
<keyword evidence="6" id="KW-0045">Antibiotic biosynthesis</keyword>
<dbReference type="Gene3D" id="3.30.70.3290">
    <property type="match status" value="1"/>
</dbReference>
<gene>
    <name evidence="11" type="ORF">SCMC78_67930</name>
</gene>
<keyword evidence="4" id="KW-0276">Fatty acid metabolism</keyword>
<dbReference type="InterPro" id="IPR014031">
    <property type="entry name" value="Ketoacyl_synth_C"/>
</dbReference>
<dbReference type="GO" id="GO:0004312">
    <property type="term" value="F:fatty acid synthase activity"/>
    <property type="evidence" value="ECO:0007669"/>
    <property type="project" value="TreeGrafter"/>
</dbReference>
<dbReference type="InterPro" id="IPR014030">
    <property type="entry name" value="Ketoacyl_synth_N"/>
</dbReference>
<keyword evidence="3" id="KW-0808">Transferase</keyword>
<dbReference type="GO" id="GO:0071770">
    <property type="term" value="P:DIM/DIP cell wall layer assembly"/>
    <property type="evidence" value="ECO:0007669"/>
    <property type="project" value="TreeGrafter"/>
</dbReference>
<dbReference type="AlphaFoldDB" id="A0AB33KQT4"/>
<sequence length="1022" mass="106430">MNGTPPHPGPAHPGPDDDGPGEAIAVVGIAGRFPGARTPEEFWDRLVAGQDCLDELDDEELLAAGVPAPVLAGRGYVRRSASLDGFDAFDADFFGLPPAVAAAMDPQQRLFLEACWHALEDAGHDPARRDGAVGVFGAPSFSGYFGYNLLSHHDPRTLLGSGTSPALIHALTLTDPNFFATRVAHALDLRGPALTVQTACSGSLVAVHLACQSLLCGESDVALAGGMTVKVPHRAGYLYEPGSMMSADGFCRPFDAAANGTVFGSGGGVVVLKRLSDALADGDRVRAVVRGTAVNNDGSLKMGFTAPSVEMQAAVVAEALAVAGVHPHEVGYVEAHGTGTALGDPVEVAALRQALDPTGDRTEPCLLGSAKGNIGHLEAASGVVGLIKAVLALEHRTLPATAHFTAPNPELHLDKGPFEVVAETRGWTGPGPLTAGVSSLGVGGTNAHVVLTEAPAPPPRPEAAQARAAVPVLLVSARTPEALRDAADRLADALTPGTNLADAAHTLAEGRRAFPYRAAVAADTPERAAELLRAGRTAAPGPRRPPEPALLLPGQGAQYLRMGQDLHRRGGTFRRELDRCAQLFAAETGQDPRDALFGDDAARLLRTDIAQPALFSVEYALARTLEEYGVRPVALGGHSVGEFTAACLAGVFELATAVRLVAARGRLMHAAPAGTMLAVRCSREQLAAHLVDSALEVASVNEPGARVVAGPPAAAGEFAARMTAAGVQVTVLRTPHAFHTGAMDEAAERFAELVARSELSAPAVPLVSNTTGTWMTAAEAVDPLRWARQMRSTVRWSDCVHTLLGGDTPDPAGRFLVEAGPGRTLASAARRDSAWSPDHRAVSAMRHRDETIDDGEALSRALGALWEAGTDIDWSGARHGQERRLSLPGYPFRRVRHWTEPARPASATTLDERSATDGRTARDAGSNSSSGSGSGSEPRGTGTTDAGGSIRTADVLADVWAEVLGVAQVLPDDNFFDLGGDSALAARAAVLARQHGLEFAPQVLFEHPTVLRLAARITPPTT</sequence>
<dbReference type="InterPro" id="IPR001227">
    <property type="entry name" value="Ac_transferase_dom_sf"/>
</dbReference>
<dbReference type="InterPro" id="IPR009081">
    <property type="entry name" value="PP-bd_ACP"/>
</dbReference>
<dbReference type="InterPro" id="IPR016036">
    <property type="entry name" value="Malonyl_transacylase_ACP-bd"/>
</dbReference>
<dbReference type="GO" id="GO:0006633">
    <property type="term" value="P:fatty acid biosynthetic process"/>
    <property type="evidence" value="ECO:0007669"/>
    <property type="project" value="TreeGrafter"/>
</dbReference>
<dbReference type="InterPro" id="IPR020806">
    <property type="entry name" value="PKS_PP-bd"/>
</dbReference>
<dbReference type="PROSITE" id="PS50075">
    <property type="entry name" value="CARRIER"/>
    <property type="match status" value="1"/>
</dbReference>
<dbReference type="SMART" id="SM00823">
    <property type="entry name" value="PKS_PP"/>
    <property type="match status" value="1"/>
</dbReference>
<dbReference type="SMART" id="SM00827">
    <property type="entry name" value="PKS_AT"/>
    <property type="match status" value="1"/>
</dbReference>
<evidence type="ECO:0000256" key="5">
    <source>
        <dbReference type="ARBA" id="ARBA00023098"/>
    </source>
</evidence>
<dbReference type="Pfam" id="PF16197">
    <property type="entry name" value="KAsynt_C_assoc"/>
    <property type="match status" value="1"/>
</dbReference>
<dbReference type="InterPro" id="IPR016039">
    <property type="entry name" value="Thiolase-like"/>
</dbReference>
<dbReference type="Pfam" id="PF00698">
    <property type="entry name" value="Acyl_transf_1"/>
    <property type="match status" value="1"/>
</dbReference>
<dbReference type="Gene3D" id="3.40.47.10">
    <property type="match status" value="1"/>
</dbReference>
<evidence type="ECO:0000256" key="6">
    <source>
        <dbReference type="ARBA" id="ARBA00023194"/>
    </source>
</evidence>
<dbReference type="PROSITE" id="PS52004">
    <property type="entry name" value="KS3_2"/>
    <property type="match status" value="1"/>
</dbReference>
<accession>A0AB33KQT4</accession>
<evidence type="ECO:0000256" key="8">
    <source>
        <dbReference type="SAM" id="MobiDB-lite"/>
    </source>
</evidence>
<feature type="region of interest" description="Disordered" evidence="8">
    <location>
        <begin position="1"/>
        <end position="21"/>
    </location>
</feature>
<dbReference type="SUPFAM" id="SSF52151">
    <property type="entry name" value="FabD/lysophospholipase-like"/>
    <property type="match status" value="1"/>
</dbReference>
<protein>
    <recommendedName>
        <fullName evidence="12">Carrier domain-containing protein</fullName>
    </recommendedName>
</protein>